<sequence length="71" mass="8116">MSPRYAKDAIPAFSCHLVPLSPPRLAFQSYRCRTSCIGKKFELTLRSACTIEIVPSRFLMPKRVRLLHPVL</sequence>
<evidence type="ECO:0000313" key="1">
    <source>
        <dbReference type="EMBL" id="EMR81518.1"/>
    </source>
</evidence>
<dbReference type="AlphaFoldDB" id="M7U4G8"/>
<gene>
    <name evidence="1" type="ORF">BcDW1_9851</name>
</gene>
<accession>M7U4G8</accession>
<name>M7U4G8_BOTF1</name>
<dbReference type="HOGENOM" id="CLU_2739696_0_0_1"/>
<protein>
    <submittedName>
        <fullName evidence="1">Uncharacterized protein</fullName>
    </submittedName>
</protein>
<proteinExistence type="predicted"/>
<organism evidence="1 2">
    <name type="scientific">Botryotinia fuckeliana (strain BcDW1)</name>
    <name type="common">Noble rot fungus</name>
    <name type="synonym">Botrytis cinerea</name>
    <dbReference type="NCBI Taxonomy" id="1290391"/>
    <lineage>
        <taxon>Eukaryota</taxon>
        <taxon>Fungi</taxon>
        <taxon>Dikarya</taxon>
        <taxon>Ascomycota</taxon>
        <taxon>Pezizomycotina</taxon>
        <taxon>Leotiomycetes</taxon>
        <taxon>Helotiales</taxon>
        <taxon>Sclerotiniaceae</taxon>
        <taxon>Botrytis</taxon>
    </lineage>
</organism>
<reference evidence="2" key="1">
    <citation type="journal article" date="2013" name="Genome Announc.">
        <title>Draft genome sequence of Botrytis cinerea BcDW1, inoculum for noble rot of grape berries.</title>
        <authorList>
            <person name="Blanco-Ulate B."/>
            <person name="Allen G."/>
            <person name="Powell A.L."/>
            <person name="Cantu D."/>
        </authorList>
    </citation>
    <scope>NUCLEOTIDE SEQUENCE [LARGE SCALE GENOMIC DNA]</scope>
    <source>
        <strain evidence="2">BcDW1</strain>
    </source>
</reference>
<dbReference type="EMBL" id="KB708074">
    <property type="protein sequence ID" value="EMR81518.1"/>
    <property type="molecule type" value="Genomic_DNA"/>
</dbReference>
<dbReference type="Proteomes" id="UP000012045">
    <property type="component" value="Unassembled WGS sequence"/>
</dbReference>
<evidence type="ECO:0000313" key="2">
    <source>
        <dbReference type="Proteomes" id="UP000012045"/>
    </source>
</evidence>